<dbReference type="PROSITE" id="PS00360">
    <property type="entry name" value="RIBOSOMAL_S9"/>
    <property type="match status" value="1"/>
</dbReference>
<dbReference type="InterPro" id="IPR000754">
    <property type="entry name" value="Ribosomal_uS9"/>
</dbReference>
<gene>
    <name evidence="5 7" type="primary">rpsI</name>
    <name evidence="7" type="ORF">FBQ73_05810</name>
</gene>
<dbReference type="SUPFAM" id="SSF54211">
    <property type="entry name" value="Ribosomal protein S5 domain 2-like"/>
    <property type="match status" value="1"/>
</dbReference>
<evidence type="ECO:0000256" key="3">
    <source>
        <dbReference type="ARBA" id="ARBA00023274"/>
    </source>
</evidence>
<proteinExistence type="inferred from homology"/>
<dbReference type="HAMAP" id="MF_00532_B">
    <property type="entry name" value="Ribosomal_uS9_B"/>
    <property type="match status" value="1"/>
</dbReference>
<dbReference type="InterPro" id="IPR014721">
    <property type="entry name" value="Ribsml_uS5_D2-typ_fold_subgr"/>
</dbReference>
<evidence type="ECO:0000313" key="7">
    <source>
        <dbReference type="EMBL" id="TLX43633.1"/>
    </source>
</evidence>
<dbReference type="InterPro" id="IPR020574">
    <property type="entry name" value="Ribosomal_uS9_CS"/>
</dbReference>
<dbReference type="Pfam" id="PF00380">
    <property type="entry name" value="Ribosomal_S9"/>
    <property type="match status" value="1"/>
</dbReference>
<dbReference type="FunFam" id="3.30.230.10:FF:000034">
    <property type="entry name" value="30S ribosomal protein S9"/>
    <property type="match status" value="1"/>
</dbReference>
<keyword evidence="2 5" id="KW-0689">Ribosomal protein</keyword>
<evidence type="ECO:0000256" key="5">
    <source>
        <dbReference type="HAMAP-Rule" id="MF_00532"/>
    </source>
</evidence>
<dbReference type="InterPro" id="IPR020568">
    <property type="entry name" value="Ribosomal_Su5_D2-typ_SF"/>
</dbReference>
<dbReference type="GO" id="GO:0003735">
    <property type="term" value="F:structural constituent of ribosome"/>
    <property type="evidence" value="ECO:0007669"/>
    <property type="project" value="InterPro"/>
</dbReference>
<dbReference type="OrthoDB" id="9803965at2"/>
<reference evidence="7 8" key="1">
    <citation type="submission" date="2019-05" db="EMBL/GenBank/DDBJ databases">
        <authorList>
            <person name="Zhou X."/>
        </authorList>
    </citation>
    <scope>NUCLEOTIDE SEQUENCE [LARGE SCALE GENOMIC DNA]</scope>
    <source>
        <strain evidence="7 8">DSM 432</strain>
    </source>
</reference>
<evidence type="ECO:0000313" key="8">
    <source>
        <dbReference type="Proteomes" id="UP000305131"/>
    </source>
</evidence>
<evidence type="ECO:0000256" key="4">
    <source>
        <dbReference type="ARBA" id="ARBA00035259"/>
    </source>
</evidence>
<organism evidence="7 8">
    <name type="scientific">Xanthobacter autotrophicus</name>
    <dbReference type="NCBI Taxonomy" id="280"/>
    <lineage>
        <taxon>Bacteria</taxon>
        <taxon>Pseudomonadati</taxon>
        <taxon>Pseudomonadota</taxon>
        <taxon>Alphaproteobacteria</taxon>
        <taxon>Hyphomicrobiales</taxon>
        <taxon>Xanthobacteraceae</taxon>
        <taxon>Xanthobacter</taxon>
    </lineage>
</organism>
<dbReference type="GO" id="GO:0022627">
    <property type="term" value="C:cytosolic small ribosomal subunit"/>
    <property type="evidence" value="ECO:0007669"/>
    <property type="project" value="TreeGrafter"/>
</dbReference>
<evidence type="ECO:0000256" key="6">
    <source>
        <dbReference type="RuleBase" id="RU003815"/>
    </source>
</evidence>
<name>A0A6C1KW15_XANAU</name>
<dbReference type="InterPro" id="IPR023035">
    <property type="entry name" value="Ribosomal_uS9_bac/plastid"/>
</dbReference>
<dbReference type="GeneID" id="95772975"/>
<dbReference type="PANTHER" id="PTHR21569:SF1">
    <property type="entry name" value="SMALL RIBOSOMAL SUBUNIT PROTEIN US9M"/>
    <property type="match status" value="1"/>
</dbReference>
<accession>A0A6C1KW15</accession>
<dbReference type="Gene3D" id="3.30.230.10">
    <property type="match status" value="1"/>
</dbReference>
<evidence type="ECO:0000256" key="1">
    <source>
        <dbReference type="ARBA" id="ARBA00005251"/>
    </source>
</evidence>
<dbReference type="Proteomes" id="UP000305131">
    <property type="component" value="Unassembled WGS sequence"/>
</dbReference>
<sequence length="160" mass="17604">MAEVLQSLDALGAANVAAVQPEAPVHVQKLDKFGRAYATGKRKNAVARVWVRPGTGKVTVNDRDIEVYFARPVLRLMINQPFQAAAREGQYDVVCTVSGGGLSGQAGAVRHGISKALTYYEPELRSPLKKGGFITRDSRVVERKKYGRAKARRSFQFSKR</sequence>
<dbReference type="EMBL" id="VAUP01000015">
    <property type="protein sequence ID" value="TLX43633.1"/>
    <property type="molecule type" value="Genomic_DNA"/>
</dbReference>
<dbReference type="GO" id="GO:0006412">
    <property type="term" value="P:translation"/>
    <property type="evidence" value="ECO:0007669"/>
    <property type="project" value="UniProtKB-UniRule"/>
</dbReference>
<dbReference type="GO" id="GO:0003723">
    <property type="term" value="F:RNA binding"/>
    <property type="evidence" value="ECO:0007669"/>
    <property type="project" value="TreeGrafter"/>
</dbReference>
<dbReference type="NCBIfam" id="NF001099">
    <property type="entry name" value="PRK00132.1"/>
    <property type="match status" value="1"/>
</dbReference>
<comment type="caution">
    <text evidence="7">The sequence shown here is derived from an EMBL/GenBank/DDBJ whole genome shotgun (WGS) entry which is preliminary data.</text>
</comment>
<dbReference type="RefSeq" id="WP_138398547.1">
    <property type="nucleotide sequence ID" value="NZ_JBAFVI010000001.1"/>
</dbReference>
<evidence type="ECO:0000256" key="2">
    <source>
        <dbReference type="ARBA" id="ARBA00022980"/>
    </source>
</evidence>
<keyword evidence="3 5" id="KW-0687">Ribonucleoprotein</keyword>
<dbReference type="PANTHER" id="PTHR21569">
    <property type="entry name" value="RIBOSOMAL PROTEIN S9"/>
    <property type="match status" value="1"/>
</dbReference>
<dbReference type="AlphaFoldDB" id="A0A6C1KW15"/>
<protein>
    <recommendedName>
        <fullName evidence="4 5">Small ribosomal subunit protein uS9</fullName>
    </recommendedName>
</protein>
<comment type="similarity">
    <text evidence="1 5 6">Belongs to the universal ribosomal protein uS9 family.</text>
</comment>